<dbReference type="Proteomes" id="UP000321039">
    <property type="component" value="Unassembled WGS sequence"/>
</dbReference>
<reference evidence="1 2" key="1">
    <citation type="submission" date="2019-08" db="EMBL/GenBank/DDBJ databases">
        <title>Parahaliea maris sp. nov., isolated from the surface seawater.</title>
        <authorList>
            <person name="Liu Y."/>
        </authorList>
    </citation>
    <scope>NUCLEOTIDE SEQUENCE [LARGE SCALE GENOMIC DNA]</scope>
    <source>
        <strain evidence="1 2">HSLHS9</strain>
    </source>
</reference>
<dbReference type="EMBL" id="VRZA01000001">
    <property type="protein sequence ID" value="TXS96380.1"/>
    <property type="molecule type" value="Genomic_DNA"/>
</dbReference>
<dbReference type="Pfam" id="PF14375">
    <property type="entry name" value="Cys_rich_CWC"/>
    <property type="match status" value="1"/>
</dbReference>
<accession>A0A5C9A9Q4</accession>
<protein>
    <submittedName>
        <fullName evidence="1">Cysteine-rich CWC family protein</fullName>
    </submittedName>
</protein>
<sequence length="74" mass="7765">MKTSESVFYCPVCGRDNQCAVARGGAIESCWCAATPIDHNALAAVPETERGKRCLCPACGRPANNAIPATGRPE</sequence>
<name>A0A5C9A9Q4_9GAMM</name>
<comment type="caution">
    <text evidence="1">The sequence shown here is derived from an EMBL/GenBank/DDBJ whole genome shotgun (WGS) entry which is preliminary data.</text>
</comment>
<organism evidence="1 2">
    <name type="scientific">Parahaliea maris</name>
    <dbReference type="NCBI Taxonomy" id="2716870"/>
    <lineage>
        <taxon>Bacteria</taxon>
        <taxon>Pseudomonadati</taxon>
        <taxon>Pseudomonadota</taxon>
        <taxon>Gammaproteobacteria</taxon>
        <taxon>Cellvibrionales</taxon>
        <taxon>Halieaceae</taxon>
        <taxon>Parahaliea</taxon>
    </lineage>
</organism>
<evidence type="ECO:0000313" key="2">
    <source>
        <dbReference type="Proteomes" id="UP000321039"/>
    </source>
</evidence>
<dbReference type="InterPro" id="IPR032720">
    <property type="entry name" value="Cys_rich_CWC"/>
</dbReference>
<evidence type="ECO:0000313" key="1">
    <source>
        <dbReference type="EMBL" id="TXS96380.1"/>
    </source>
</evidence>
<dbReference type="RefSeq" id="WP_148066648.1">
    <property type="nucleotide sequence ID" value="NZ_VRZA01000001.1"/>
</dbReference>
<keyword evidence="2" id="KW-1185">Reference proteome</keyword>
<gene>
    <name evidence="1" type="ORF">FV139_02470</name>
</gene>
<dbReference type="AlphaFoldDB" id="A0A5C9A9Q4"/>
<proteinExistence type="predicted"/>